<protein>
    <recommendedName>
        <fullName evidence="3">TerB family tellurite resistance protein</fullName>
    </recommendedName>
</protein>
<keyword evidence="2" id="KW-1185">Reference proteome</keyword>
<evidence type="ECO:0000313" key="2">
    <source>
        <dbReference type="Proteomes" id="UP000029221"/>
    </source>
</evidence>
<evidence type="ECO:0008006" key="3">
    <source>
        <dbReference type="Google" id="ProtNLM"/>
    </source>
</evidence>
<organism evidence="1 2">
    <name type="scientific">Nonlabens tegetincola</name>
    <dbReference type="NCBI Taxonomy" id="323273"/>
    <lineage>
        <taxon>Bacteria</taxon>
        <taxon>Pseudomonadati</taxon>
        <taxon>Bacteroidota</taxon>
        <taxon>Flavobacteriia</taxon>
        <taxon>Flavobacteriales</taxon>
        <taxon>Flavobacteriaceae</taxon>
        <taxon>Nonlabens</taxon>
    </lineage>
</organism>
<evidence type="ECO:0000313" key="1">
    <source>
        <dbReference type="EMBL" id="GAK98146.1"/>
    </source>
</evidence>
<dbReference type="Gene3D" id="1.10.3680.10">
    <property type="entry name" value="TerB-like"/>
    <property type="match status" value="1"/>
</dbReference>
<accession>A0A090QRN0</accession>
<dbReference type="EMBL" id="BBML01000009">
    <property type="protein sequence ID" value="GAK98146.1"/>
    <property type="molecule type" value="Genomic_DNA"/>
</dbReference>
<name>A0A090QRN0_9FLAO</name>
<dbReference type="STRING" id="319236.BST91_05150"/>
<dbReference type="eggNOG" id="ENOG5031HWH">
    <property type="taxonomic scope" value="Bacteria"/>
</dbReference>
<dbReference type="SUPFAM" id="SSF158682">
    <property type="entry name" value="TerB-like"/>
    <property type="match status" value="1"/>
</dbReference>
<dbReference type="InterPro" id="IPR029024">
    <property type="entry name" value="TerB-like"/>
</dbReference>
<reference evidence="1" key="1">
    <citation type="journal article" date="2014" name="Genome Announc.">
        <title>Draft Genome Sequences of Marine Flavobacterium Nonlabens Strains NR17, NR24, NR27, NR32, NR33, and Ara13.</title>
        <authorList>
            <person name="Nakanishi M."/>
            <person name="Meirelles P."/>
            <person name="Suzuki R."/>
            <person name="Takatani N."/>
            <person name="Mino S."/>
            <person name="Suda W."/>
            <person name="Oshima K."/>
            <person name="Hattori M."/>
            <person name="Ohkuma M."/>
            <person name="Hosokawa M."/>
            <person name="Miyashita K."/>
            <person name="Thompson F.L."/>
            <person name="Niwa A."/>
            <person name="Sawabe T."/>
            <person name="Sawabe T."/>
        </authorList>
    </citation>
    <scope>NUCLEOTIDE SEQUENCE [LARGE SCALE GENOMIC DNA]</scope>
    <source>
        <strain evidence="1">JCM 19294</strain>
    </source>
</reference>
<dbReference type="CDD" id="cd07177">
    <property type="entry name" value="terB_like"/>
    <property type="match status" value="1"/>
</dbReference>
<dbReference type="AlphaFoldDB" id="A0A090QRN0"/>
<gene>
    <name evidence="1" type="ORF">JCM19294_779</name>
</gene>
<proteinExistence type="predicted"/>
<sequence>MLPHKEIMGDSTTLKKDLLNQLILMAHRDGKLDSKEISFVLNVGKRLGFEEVDVVDMIKNPSAQIEKPPKDFTQRIVHFHRLMIMMYIDGHVDDKELQFLYELGLTYGFRKSTIDTLLKMMERYPNGDIPASELIEIHSRDYN</sequence>
<dbReference type="Proteomes" id="UP000029221">
    <property type="component" value="Unassembled WGS sequence"/>
</dbReference>
<comment type="caution">
    <text evidence="1">The sequence shown here is derived from an EMBL/GenBank/DDBJ whole genome shotgun (WGS) entry which is preliminary data.</text>
</comment>